<evidence type="ECO:0000256" key="6">
    <source>
        <dbReference type="ARBA" id="ARBA00023033"/>
    </source>
</evidence>
<gene>
    <name evidence="7 9" type="primary">ssuD</name>
    <name evidence="9" type="ORF">F6X53_10580</name>
</gene>
<dbReference type="NCBIfam" id="NF001939">
    <property type="entry name" value="PRK00719.1"/>
    <property type="match status" value="1"/>
</dbReference>
<comment type="catalytic activity">
    <reaction evidence="7">
        <text>an alkanesulfonate + FMNH2 + O2 = an aldehyde + FMN + sulfite + H2O + 2 H(+)</text>
        <dbReference type="Rhea" id="RHEA:23064"/>
        <dbReference type="ChEBI" id="CHEBI:15377"/>
        <dbReference type="ChEBI" id="CHEBI:15378"/>
        <dbReference type="ChEBI" id="CHEBI:15379"/>
        <dbReference type="ChEBI" id="CHEBI:17359"/>
        <dbReference type="ChEBI" id="CHEBI:17478"/>
        <dbReference type="ChEBI" id="CHEBI:57618"/>
        <dbReference type="ChEBI" id="CHEBI:58210"/>
        <dbReference type="ChEBI" id="CHEBI:134249"/>
        <dbReference type="EC" id="1.14.14.5"/>
    </reaction>
</comment>
<dbReference type="Gene3D" id="3.20.20.30">
    <property type="entry name" value="Luciferase-like domain"/>
    <property type="match status" value="1"/>
</dbReference>
<evidence type="ECO:0000256" key="2">
    <source>
        <dbReference type="ARBA" id="ARBA00012113"/>
    </source>
</evidence>
<evidence type="ECO:0000313" key="10">
    <source>
        <dbReference type="Proteomes" id="UP000474159"/>
    </source>
</evidence>
<evidence type="ECO:0000256" key="5">
    <source>
        <dbReference type="ARBA" id="ARBA00023002"/>
    </source>
</evidence>
<dbReference type="NCBIfam" id="TIGR03565">
    <property type="entry name" value="alk_sulf_monoox"/>
    <property type="match status" value="1"/>
</dbReference>
<comment type="caution">
    <text evidence="9">The sequence shown here is derived from an EMBL/GenBank/DDBJ whole genome shotgun (WGS) entry which is preliminary data.</text>
</comment>
<feature type="domain" description="Luciferase-like" evidence="8">
    <location>
        <begin position="11"/>
        <end position="332"/>
    </location>
</feature>
<keyword evidence="5 7" id="KW-0560">Oxidoreductase</keyword>
<protein>
    <recommendedName>
        <fullName evidence="2 7">Alkanesulfonate monooxygenase</fullName>
        <ecNumber evidence="2 7">1.14.14.5</ecNumber>
    </recommendedName>
    <alternativeName>
        <fullName evidence="7">FMNH2-dependent aliphatic sulfonate monooxygenase</fullName>
    </alternativeName>
</protein>
<reference evidence="9 10" key="1">
    <citation type="submission" date="2019-09" db="EMBL/GenBank/DDBJ databases">
        <title>YIM 48816 draft genome.</title>
        <authorList>
            <person name="Jiang L."/>
        </authorList>
    </citation>
    <scope>NUCLEOTIDE SEQUENCE [LARGE SCALE GENOMIC DNA]</scope>
    <source>
        <strain evidence="9 10">YIM 48816</strain>
    </source>
</reference>
<sequence>MTAQTDGKTDILWFLPTHGDGRYLGASEGARDVSLNYLRQIAQAADDLGYFGVLLPTGRSCEDSWVVASALAPLTQRLRFLVAIRPGLQEPSVSARMAATLDRLSGGRLLINVVTGGDPVELKGDGVFLDHDARYAVTDEFLHIWRGLLSGETVSFEGRHLRCEQGRLIFPPVQKPYPPLYFGGSSPAGIEVAADHCEVYLTWGEPPASVAEKLARAREAAEARGKTFSFGIRLHVIVRETESEAWAEAERLISRLDDATIAQAQTTLKRMDSVGQSRMQQLHGGDRSKLVVSPNLWAGVGLVRGGAGTALVGSADQVADRMKEYIDLGIDRFILSGYPHLEEAYRFAELVFPKLPLRATTGNPPVTARNNGPFGEVMANDIVPSRRIAAH</sequence>
<dbReference type="PANTHER" id="PTHR42847:SF4">
    <property type="entry name" value="ALKANESULFONATE MONOOXYGENASE-RELATED"/>
    <property type="match status" value="1"/>
</dbReference>
<dbReference type="InterPro" id="IPR036661">
    <property type="entry name" value="Luciferase-like_sf"/>
</dbReference>
<keyword evidence="6 7" id="KW-0503">Monooxygenase</keyword>
<keyword evidence="4 7" id="KW-0288">FMN</keyword>
<dbReference type="HAMAP" id="MF_01229">
    <property type="entry name" value="Alkanesulf_monooxygen"/>
    <property type="match status" value="1"/>
</dbReference>
<dbReference type="InterPro" id="IPR011251">
    <property type="entry name" value="Luciferase-like_dom"/>
</dbReference>
<keyword evidence="10" id="KW-1185">Reference proteome</keyword>
<comment type="function">
    <text evidence="7">Catalyzes the desulfonation of aliphatic sulfonates.</text>
</comment>
<dbReference type="GO" id="GO:0046306">
    <property type="term" value="P:alkanesulfonate catabolic process"/>
    <property type="evidence" value="ECO:0007669"/>
    <property type="project" value="TreeGrafter"/>
</dbReference>
<dbReference type="OrthoDB" id="9814695at2"/>
<dbReference type="Pfam" id="PF00296">
    <property type="entry name" value="Bac_luciferase"/>
    <property type="match status" value="1"/>
</dbReference>
<comment type="similarity">
    <text evidence="1 7">Belongs to the SsuD family.</text>
</comment>
<dbReference type="CDD" id="cd01094">
    <property type="entry name" value="Alkanesulfonate_monoxygenase"/>
    <property type="match status" value="1"/>
</dbReference>
<proteinExistence type="inferred from homology"/>
<dbReference type="SUPFAM" id="SSF51679">
    <property type="entry name" value="Bacterial luciferase-like"/>
    <property type="match status" value="1"/>
</dbReference>
<name>A0A6L3SYS2_9HYPH</name>
<dbReference type="GO" id="GO:0008726">
    <property type="term" value="F:alkanesulfonate monooxygenase activity"/>
    <property type="evidence" value="ECO:0007669"/>
    <property type="project" value="UniProtKB-UniRule"/>
</dbReference>
<dbReference type="EC" id="1.14.14.5" evidence="2 7"/>
<evidence type="ECO:0000256" key="1">
    <source>
        <dbReference type="ARBA" id="ARBA00007044"/>
    </source>
</evidence>
<dbReference type="RefSeq" id="WP_150999996.1">
    <property type="nucleotide sequence ID" value="NZ_BPQY01000131.1"/>
</dbReference>
<dbReference type="EMBL" id="VZZK01000009">
    <property type="protein sequence ID" value="KAB1079261.1"/>
    <property type="molecule type" value="Genomic_DNA"/>
</dbReference>
<organism evidence="9 10">
    <name type="scientific">Methylobacterium soli</name>
    <dbReference type="NCBI Taxonomy" id="553447"/>
    <lineage>
        <taxon>Bacteria</taxon>
        <taxon>Pseudomonadati</taxon>
        <taxon>Pseudomonadota</taxon>
        <taxon>Alphaproteobacteria</taxon>
        <taxon>Hyphomicrobiales</taxon>
        <taxon>Methylobacteriaceae</taxon>
        <taxon>Methylobacterium</taxon>
    </lineage>
</organism>
<evidence type="ECO:0000256" key="4">
    <source>
        <dbReference type="ARBA" id="ARBA00022643"/>
    </source>
</evidence>
<dbReference type="InterPro" id="IPR019911">
    <property type="entry name" value="Alkanesulphonate_mOase_FMN-dep"/>
</dbReference>
<dbReference type="Proteomes" id="UP000474159">
    <property type="component" value="Unassembled WGS sequence"/>
</dbReference>
<dbReference type="InterPro" id="IPR050172">
    <property type="entry name" value="SsuD_RutA_monooxygenase"/>
</dbReference>
<keyword evidence="3 7" id="KW-0285">Flavoprotein</keyword>
<accession>A0A6L3SYS2</accession>
<evidence type="ECO:0000256" key="7">
    <source>
        <dbReference type="HAMAP-Rule" id="MF_01229"/>
    </source>
</evidence>
<dbReference type="PANTHER" id="PTHR42847">
    <property type="entry name" value="ALKANESULFONATE MONOOXYGENASE"/>
    <property type="match status" value="1"/>
</dbReference>
<evidence type="ECO:0000259" key="8">
    <source>
        <dbReference type="Pfam" id="PF00296"/>
    </source>
</evidence>
<dbReference type="AlphaFoldDB" id="A0A6L3SYS2"/>
<evidence type="ECO:0000313" key="9">
    <source>
        <dbReference type="EMBL" id="KAB1079261.1"/>
    </source>
</evidence>
<evidence type="ECO:0000256" key="3">
    <source>
        <dbReference type="ARBA" id="ARBA00022630"/>
    </source>
</evidence>